<feature type="transmembrane region" description="Helical" evidence="7">
    <location>
        <begin position="231"/>
        <end position="254"/>
    </location>
</feature>
<accession>A0AAU8GVH7</accession>
<dbReference type="InterPro" id="IPR037294">
    <property type="entry name" value="ABC_BtuC-like"/>
</dbReference>
<evidence type="ECO:0000256" key="6">
    <source>
        <dbReference type="RuleBase" id="RU003943"/>
    </source>
</evidence>
<evidence type="ECO:0000256" key="2">
    <source>
        <dbReference type="ARBA" id="ARBA00008034"/>
    </source>
</evidence>
<dbReference type="EMBL" id="CP144373">
    <property type="protein sequence ID" value="XCH46534.1"/>
    <property type="molecule type" value="Genomic_DNA"/>
</dbReference>
<proteinExistence type="inferred from homology"/>
<dbReference type="PANTHER" id="PTHR30477:SF13">
    <property type="entry name" value="IRON TRANSPORT SYSTEM MEMBRANE PROTEIN HI_0360-RELATED"/>
    <property type="match status" value="1"/>
</dbReference>
<dbReference type="SUPFAM" id="SSF81345">
    <property type="entry name" value="ABC transporter involved in vitamin B12 uptake, BtuC"/>
    <property type="match status" value="1"/>
</dbReference>
<evidence type="ECO:0000256" key="1">
    <source>
        <dbReference type="ARBA" id="ARBA00004141"/>
    </source>
</evidence>
<feature type="transmembrane region" description="Helical" evidence="7">
    <location>
        <begin position="111"/>
        <end position="136"/>
    </location>
</feature>
<feature type="transmembrane region" description="Helical" evidence="7">
    <location>
        <begin position="148"/>
        <end position="166"/>
    </location>
</feature>
<sequence>MNIWACYILNILFFPIKMLEIFELSVIKRAFLVITFVAPLAPVFGVFLLLRRYAFFADTLAHVGFLALALSLFFKINSLVLLILLSLIVSISVEQLRAKDRLPAEGSLSFFLYAGVSLSVVFIALSGSTGSIMNILFGSLSTVTKEDFYLILAGALICGAFLLKYHKKILNLCIDEEIAHASGINTTETKMLFATTVALSISISIKTMGALLIGALMIIPPLTAMQLSKSLKTTVIFSIIISLFSSYTGIFLSFYSGIPLGASISTILIFFFLISTVFKAFK</sequence>
<protein>
    <submittedName>
        <fullName evidence="8">Metal ABC transporter permease</fullName>
    </submittedName>
</protein>
<feature type="transmembrane region" description="Helical" evidence="7">
    <location>
        <begin position="62"/>
        <end position="91"/>
    </location>
</feature>
<dbReference type="GO" id="GO:0010043">
    <property type="term" value="P:response to zinc ion"/>
    <property type="evidence" value="ECO:0007669"/>
    <property type="project" value="TreeGrafter"/>
</dbReference>
<reference evidence="8" key="1">
    <citation type="submission" date="2024-01" db="EMBL/GenBank/DDBJ databases">
        <title>The first autotrophic representatives of the genus Thermodesulfovibrio.</title>
        <authorList>
            <person name="Maltseva A.I."/>
            <person name="Elcheninov A.G."/>
            <person name="Kublanov I.V."/>
            <person name="Lebedinsky A.V."/>
            <person name="Frolov E.N."/>
        </authorList>
    </citation>
    <scope>NUCLEOTIDE SEQUENCE</scope>
    <source>
        <strain evidence="8">3907-1M</strain>
    </source>
</reference>
<evidence type="ECO:0000313" key="8">
    <source>
        <dbReference type="EMBL" id="XCH46534.1"/>
    </source>
</evidence>
<feature type="transmembrane region" description="Helical" evidence="7">
    <location>
        <begin position="260"/>
        <end position="281"/>
    </location>
</feature>
<comment type="similarity">
    <text evidence="2 6">Belongs to the ABC-3 integral membrane protein family.</text>
</comment>
<dbReference type="AlphaFoldDB" id="A0AAU8GVH7"/>
<evidence type="ECO:0000256" key="4">
    <source>
        <dbReference type="ARBA" id="ARBA00022989"/>
    </source>
</evidence>
<dbReference type="RefSeq" id="WP_353684064.1">
    <property type="nucleotide sequence ID" value="NZ_CP144373.1"/>
</dbReference>
<dbReference type="GO" id="GO:0043190">
    <property type="term" value="C:ATP-binding cassette (ABC) transporter complex"/>
    <property type="evidence" value="ECO:0007669"/>
    <property type="project" value="InterPro"/>
</dbReference>
<keyword evidence="4 7" id="KW-1133">Transmembrane helix</keyword>
<feature type="transmembrane region" description="Helical" evidence="7">
    <location>
        <begin position="30"/>
        <end position="50"/>
    </location>
</feature>
<evidence type="ECO:0000256" key="7">
    <source>
        <dbReference type="SAM" id="Phobius"/>
    </source>
</evidence>
<dbReference type="PANTHER" id="PTHR30477">
    <property type="entry name" value="ABC-TRANSPORTER METAL-BINDING PROTEIN"/>
    <property type="match status" value="1"/>
</dbReference>
<evidence type="ECO:0000256" key="5">
    <source>
        <dbReference type="ARBA" id="ARBA00023136"/>
    </source>
</evidence>
<evidence type="ECO:0000256" key="3">
    <source>
        <dbReference type="ARBA" id="ARBA00022692"/>
    </source>
</evidence>
<name>A0AAU8GVH7_9BACT</name>
<dbReference type="InterPro" id="IPR001626">
    <property type="entry name" value="ABC_TroCD"/>
</dbReference>
<feature type="transmembrane region" description="Helical" evidence="7">
    <location>
        <begin position="192"/>
        <end position="219"/>
    </location>
</feature>
<keyword evidence="6" id="KW-0813">Transport</keyword>
<dbReference type="Pfam" id="PF00950">
    <property type="entry name" value="ABC-3"/>
    <property type="match status" value="1"/>
</dbReference>
<comment type="subcellular location">
    <subcellularLocation>
        <location evidence="6">Cell membrane</location>
        <topology evidence="6">Multi-pass membrane protein</topology>
    </subcellularLocation>
    <subcellularLocation>
        <location evidence="1">Membrane</location>
        <topology evidence="1">Multi-pass membrane protein</topology>
    </subcellularLocation>
</comment>
<organism evidence="8">
    <name type="scientific">Thermodesulfovibrio autotrophicus</name>
    <dbReference type="NCBI Taxonomy" id="3118333"/>
    <lineage>
        <taxon>Bacteria</taxon>
        <taxon>Pseudomonadati</taxon>
        <taxon>Nitrospirota</taxon>
        <taxon>Thermodesulfovibrionia</taxon>
        <taxon>Thermodesulfovibrionales</taxon>
        <taxon>Thermodesulfovibrionaceae</taxon>
        <taxon>Thermodesulfovibrio</taxon>
    </lineage>
</organism>
<dbReference type="GO" id="GO:0055085">
    <property type="term" value="P:transmembrane transport"/>
    <property type="evidence" value="ECO:0007669"/>
    <property type="project" value="InterPro"/>
</dbReference>
<dbReference type="KEGG" id="taut:V4D30_09330"/>
<gene>
    <name evidence="8" type="ORF">V4D30_09330</name>
</gene>
<keyword evidence="3 6" id="KW-0812">Transmembrane</keyword>
<keyword evidence="5 7" id="KW-0472">Membrane</keyword>
<dbReference type="Gene3D" id="1.10.3470.10">
    <property type="entry name" value="ABC transporter involved in vitamin B12 uptake, BtuC"/>
    <property type="match status" value="1"/>
</dbReference>